<feature type="domain" description="Glucose-methanol-choline oxidoreductase N-terminal" evidence="7">
    <location>
        <begin position="252"/>
        <end position="266"/>
    </location>
</feature>
<dbReference type="GO" id="GO:0050660">
    <property type="term" value="F:flavin adenine dinucleotide binding"/>
    <property type="evidence" value="ECO:0007669"/>
    <property type="project" value="InterPro"/>
</dbReference>
<dbReference type="AlphaFoldDB" id="A0A7U7J3B1"/>
<evidence type="ECO:0000256" key="2">
    <source>
        <dbReference type="ARBA" id="ARBA00010790"/>
    </source>
</evidence>
<dbReference type="EC" id="1.1.99.-" evidence="8"/>
<keyword evidence="4 5" id="KW-0274">FAD</keyword>
<reference evidence="8 9" key="1">
    <citation type="journal article" date="2014" name="ISME J.">
        <title>Candidatus Competibacter-lineage genomes retrieved from metagenomes reveal functional metabolic diversity.</title>
        <authorList>
            <person name="McIlroy S.J."/>
            <person name="Albertsen M."/>
            <person name="Andresen E.K."/>
            <person name="Saunders A.M."/>
            <person name="Kristiansen R."/>
            <person name="Stokholm-Bjerregaard M."/>
            <person name="Nielsen K.L."/>
            <person name="Nielsen P.H."/>
        </authorList>
    </citation>
    <scope>NUCLEOTIDE SEQUENCE [LARGE SCALE GENOMIC DNA]</scope>
    <source>
        <strain evidence="8 9">Run_B_J11</strain>
    </source>
</reference>
<evidence type="ECO:0000256" key="1">
    <source>
        <dbReference type="ARBA" id="ARBA00001974"/>
    </source>
</evidence>
<dbReference type="InterPro" id="IPR012132">
    <property type="entry name" value="GMC_OxRdtase"/>
</dbReference>
<dbReference type="Proteomes" id="UP000019184">
    <property type="component" value="Unassembled WGS sequence"/>
</dbReference>
<dbReference type="PANTHER" id="PTHR11552:SF147">
    <property type="entry name" value="CHOLINE DEHYDROGENASE, MITOCHONDRIAL"/>
    <property type="match status" value="1"/>
</dbReference>
<dbReference type="SUPFAM" id="SSF51905">
    <property type="entry name" value="FAD/NAD(P)-binding domain"/>
    <property type="match status" value="1"/>
</dbReference>
<protein>
    <submittedName>
        <fullName evidence="8">Alcohol dehydrogenase (Acceptor)</fullName>
        <ecNumber evidence="8">1.1.99.-</ecNumber>
    </submittedName>
</protein>
<evidence type="ECO:0000256" key="4">
    <source>
        <dbReference type="ARBA" id="ARBA00022827"/>
    </source>
</evidence>
<evidence type="ECO:0000259" key="7">
    <source>
        <dbReference type="PROSITE" id="PS00624"/>
    </source>
</evidence>
<keyword evidence="8" id="KW-0560">Oxidoreductase</keyword>
<evidence type="ECO:0000256" key="5">
    <source>
        <dbReference type="PIRSR" id="PIRSR000137-2"/>
    </source>
</evidence>
<dbReference type="EMBL" id="CBTK010000073">
    <property type="protein sequence ID" value="CDH44399.1"/>
    <property type="molecule type" value="Genomic_DNA"/>
</dbReference>
<organism evidence="8 9">
    <name type="scientific">Candidatus Contendobacter odensis Run_B_J11</name>
    <dbReference type="NCBI Taxonomy" id="1400861"/>
    <lineage>
        <taxon>Bacteria</taxon>
        <taxon>Pseudomonadati</taxon>
        <taxon>Pseudomonadota</taxon>
        <taxon>Gammaproteobacteria</taxon>
        <taxon>Candidatus Competibacteraceae</taxon>
        <taxon>Candidatus Contendibacter</taxon>
    </lineage>
</organism>
<comment type="cofactor">
    <cofactor evidence="1 5">
        <name>FAD</name>
        <dbReference type="ChEBI" id="CHEBI:57692"/>
    </cofactor>
</comment>
<keyword evidence="9" id="KW-1185">Reference proteome</keyword>
<dbReference type="Pfam" id="PF05199">
    <property type="entry name" value="GMC_oxred_C"/>
    <property type="match status" value="1"/>
</dbReference>
<comment type="caution">
    <text evidence="8">The sequence shown here is derived from an EMBL/GenBank/DDBJ whole genome shotgun (WGS) entry which is preliminary data.</text>
</comment>
<name>A0A7U7J3B1_9GAMM</name>
<accession>A0A7U7J3B1</accession>
<dbReference type="RefSeq" id="WP_034431573.1">
    <property type="nucleotide sequence ID" value="NZ_CBTK010000073.1"/>
</dbReference>
<sequence length="530" mass="58842">MYDYIIVGAGSAGCVLANRLSADPNRRVCLLEAGPEDTSPWIHIPVGMFFMMRSKTMNWRYQTEPQPQLNQRRLFWPRGKTLGGSSSSNAMVYTRGHRWDYDHWAELGNQGWSYAELLPLFKRSQHQERGPSEHHGVGGPLNVADPRQRSEISEVFVRAAGEAGYPLSDDFNGAEQEGVGFYQLTQKEGRRCSSARAYLHPIRQRPNLMIITHALASRVLFKGKRAVGVAYRTREGQTVEIQAQREVLLSGGAINSPQLLLLSGIGPHAELGRHGISQVHELPGVGQNLQDHLDVIVAHRECRRASYGFALSFLPRLLKSIVDYRRHGYGFLTSNLAEAGGFVKSDPALPLPNLQYHLTSTILDDHGRRIWLGYGYSLHVCDLRPKSRGHLALKSADPYDPPLLQPNYLSHPDDLETLLTGVKTCRKILAARAFDGYRGEELFPGKAAQSDEELREFIRCRAETIYHPVGTCKMGHDPMAVVDDQLQVHGLSGLRVVDASIMPTLIGGNTNAPTIVIGEKVAELILAEPA</sequence>
<dbReference type="InterPro" id="IPR007867">
    <property type="entry name" value="GMC_OxRtase_C"/>
</dbReference>
<dbReference type="PROSITE" id="PS00624">
    <property type="entry name" value="GMC_OXRED_2"/>
    <property type="match status" value="1"/>
</dbReference>
<dbReference type="SUPFAM" id="SSF54373">
    <property type="entry name" value="FAD-linked reductases, C-terminal domain"/>
    <property type="match status" value="1"/>
</dbReference>
<dbReference type="Gene3D" id="3.50.50.60">
    <property type="entry name" value="FAD/NAD(P)-binding domain"/>
    <property type="match status" value="1"/>
</dbReference>
<dbReference type="PANTHER" id="PTHR11552">
    <property type="entry name" value="GLUCOSE-METHANOL-CHOLINE GMC OXIDOREDUCTASE"/>
    <property type="match status" value="1"/>
</dbReference>
<proteinExistence type="inferred from homology"/>
<evidence type="ECO:0000313" key="9">
    <source>
        <dbReference type="Proteomes" id="UP000019184"/>
    </source>
</evidence>
<dbReference type="Pfam" id="PF00732">
    <property type="entry name" value="GMC_oxred_N"/>
    <property type="match status" value="1"/>
</dbReference>
<evidence type="ECO:0000256" key="3">
    <source>
        <dbReference type="ARBA" id="ARBA00022630"/>
    </source>
</evidence>
<comment type="similarity">
    <text evidence="2">Belongs to the GMC oxidoreductase family.</text>
</comment>
<dbReference type="InterPro" id="IPR036188">
    <property type="entry name" value="FAD/NAD-bd_sf"/>
</dbReference>
<evidence type="ECO:0000256" key="6">
    <source>
        <dbReference type="SAM" id="MobiDB-lite"/>
    </source>
</evidence>
<dbReference type="InterPro" id="IPR000172">
    <property type="entry name" value="GMC_OxRdtase_N"/>
</dbReference>
<gene>
    <name evidence="8" type="primary">alkJ</name>
    <name evidence="8" type="ORF">BN874_1640001</name>
</gene>
<feature type="compositionally biased region" description="Basic and acidic residues" evidence="6">
    <location>
        <begin position="125"/>
        <end position="136"/>
    </location>
</feature>
<dbReference type="Gene3D" id="3.30.560.10">
    <property type="entry name" value="Glucose Oxidase, domain 3"/>
    <property type="match status" value="1"/>
</dbReference>
<dbReference type="GO" id="GO:0016614">
    <property type="term" value="F:oxidoreductase activity, acting on CH-OH group of donors"/>
    <property type="evidence" value="ECO:0007669"/>
    <property type="project" value="InterPro"/>
</dbReference>
<feature type="binding site" evidence="5">
    <location>
        <begin position="89"/>
        <end position="92"/>
    </location>
    <ligand>
        <name>FAD</name>
        <dbReference type="ChEBI" id="CHEBI:57692"/>
    </ligand>
</feature>
<keyword evidence="3" id="KW-0285">Flavoprotein</keyword>
<dbReference type="OrthoDB" id="9785276at2"/>
<evidence type="ECO:0000313" key="8">
    <source>
        <dbReference type="EMBL" id="CDH44399.1"/>
    </source>
</evidence>
<dbReference type="PIRSF" id="PIRSF000137">
    <property type="entry name" value="Alcohol_oxidase"/>
    <property type="match status" value="1"/>
</dbReference>
<dbReference type="NCBIfam" id="NF002550">
    <property type="entry name" value="PRK02106.1"/>
    <property type="match status" value="1"/>
</dbReference>
<feature type="region of interest" description="Disordered" evidence="6">
    <location>
        <begin position="125"/>
        <end position="144"/>
    </location>
</feature>